<evidence type="ECO:0000256" key="4">
    <source>
        <dbReference type="ARBA" id="ARBA00022475"/>
    </source>
</evidence>
<dbReference type="GO" id="GO:0005737">
    <property type="term" value="C:cytoplasm"/>
    <property type="evidence" value="ECO:0007669"/>
    <property type="project" value="UniProtKB-SubCell"/>
</dbReference>
<evidence type="ECO:0000256" key="5">
    <source>
        <dbReference type="ARBA" id="ARBA00022490"/>
    </source>
</evidence>
<feature type="compositionally biased region" description="Low complexity" evidence="10">
    <location>
        <begin position="419"/>
        <end position="428"/>
    </location>
</feature>
<feature type="domain" description="PH" evidence="12">
    <location>
        <begin position="915"/>
        <end position="1021"/>
    </location>
</feature>
<dbReference type="FunFam" id="1.20.900.10:FF:000002">
    <property type="entry name" value="Rho guanine nucleotide exchange factor 9"/>
    <property type="match status" value="1"/>
</dbReference>
<keyword evidence="3 9" id="KW-0728">SH3 domain</keyword>
<dbReference type="InterPro" id="IPR001452">
    <property type="entry name" value="SH3_domain"/>
</dbReference>
<accession>A0A8B7S2Z3</accession>
<feature type="region of interest" description="Disordered" evidence="10">
    <location>
        <begin position="670"/>
        <end position="696"/>
    </location>
</feature>
<dbReference type="CDD" id="cd01224">
    <property type="entry name" value="PH_Collybistin_ASEF"/>
    <property type="match status" value="1"/>
</dbReference>
<feature type="compositionally biased region" description="Polar residues" evidence="10">
    <location>
        <begin position="447"/>
        <end position="459"/>
    </location>
</feature>
<evidence type="ECO:0000259" key="13">
    <source>
        <dbReference type="PROSITE" id="PS50010"/>
    </source>
</evidence>
<dbReference type="GeneID" id="109387509"/>
<dbReference type="GO" id="GO:0035556">
    <property type="term" value="P:intracellular signal transduction"/>
    <property type="evidence" value="ECO:0007669"/>
    <property type="project" value="InterPro"/>
</dbReference>
<protein>
    <submittedName>
        <fullName evidence="15">Spermatogenesis-associated protein 13 isoform X2</fullName>
    </submittedName>
</protein>
<dbReference type="SMART" id="SM00326">
    <property type="entry name" value="SH3"/>
    <property type="match status" value="1"/>
</dbReference>
<keyword evidence="8" id="KW-0966">Cell projection</keyword>
<dbReference type="InterPro" id="IPR055251">
    <property type="entry name" value="SOS1_NGEF_PH"/>
</dbReference>
<feature type="region of interest" description="Disordered" evidence="10">
    <location>
        <begin position="540"/>
        <end position="576"/>
    </location>
</feature>
<dbReference type="PROSITE" id="PS00741">
    <property type="entry name" value="DH_1"/>
    <property type="match status" value="1"/>
</dbReference>
<dbReference type="Pfam" id="PF00018">
    <property type="entry name" value="SH3_1"/>
    <property type="match status" value="1"/>
</dbReference>
<feature type="region of interest" description="Disordered" evidence="10">
    <location>
        <begin position="108"/>
        <end position="182"/>
    </location>
</feature>
<feature type="region of interest" description="Disordered" evidence="10">
    <location>
        <begin position="307"/>
        <end position="372"/>
    </location>
</feature>
<dbReference type="SUPFAM" id="SSF48065">
    <property type="entry name" value="DBL homology domain (DH-domain)"/>
    <property type="match status" value="1"/>
</dbReference>
<evidence type="ECO:0000256" key="7">
    <source>
        <dbReference type="ARBA" id="ARBA00023136"/>
    </source>
</evidence>
<feature type="domain" description="DH" evidence="13">
    <location>
        <begin position="700"/>
        <end position="884"/>
    </location>
</feature>
<dbReference type="InterPro" id="IPR036028">
    <property type="entry name" value="SH3-like_dom_sf"/>
</dbReference>
<dbReference type="InterPro" id="IPR001331">
    <property type="entry name" value="GDS_CDC24_CS"/>
</dbReference>
<evidence type="ECO:0000256" key="3">
    <source>
        <dbReference type="ARBA" id="ARBA00022443"/>
    </source>
</evidence>
<dbReference type="Gene3D" id="1.20.900.10">
    <property type="entry name" value="Dbl homology (DH) domain"/>
    <property type="match status" value="1"/>
</dbReference>
<dbReference type="CTD" id="221178"/>
<feature type="compositionally biased region" description="Basic and acidic residues" evidence="10">
    <location>
        <begin position="110"/>
        <end position="119"/>
    </location>
</feature>
<keyword evidence="5" id="KW-0963">Cytoplasm</keyword>
<dbReference type="GO" id="GO:0032587">
    <property type="term" value="C:ruffle membrane"/>
    <property type="evidence" value="ECO:0007669"/>
    <property type="project" value="UniProtKB-SubCell"/>
</dbReference>
<evidence type="ECO:0000256" key="9">
    <source>
        <dbReference type="PROSITE-ProRule" id="PRU00192"/>
    </source>
</evidence>
<feature type="region of interest" description="Disordered" evidence="10">
    <location>
        <begin position="248"/>
        <end position="288"/>
    </location>
</feature>
<dbReference type="SUPFAM" id="SSF50729">
    <property type="entry name" value="PH domain-like"/>
    <property type="match status" value="1"/>
</dbReference>
<dbReference type="InterPro" id="IPR001849">
    <property type="entry name" value="PH_domain"/>
</dbReference>
<dbReference type="PROSITE" id="PS50003">
    <property type="entry name" value="PH_DOMAIN"/>
    <property type="match status" value="1"/>
</dbReference>
<reference evidence="15" key="1">
    <citation type="submission" date="2025-08" db="UniProtKB">
        <authorList>
            <consortium name="RefSeq"/>
        </authorList>
    </citation>
    <scope>IDENTIFICATION</scope>
    <source>
        <tissue evidence="15">Muscle</tissue>
    </source>
</reference>
<dbReference type="PROSITE" id="PS50010">
    <property type="entry name" value="DH_2"/>
    <property type="match status" value="1"/>
</dbReference>
<evidence type="ECO:0000313" key="14">
    <source>
        <dbReference type="Proteomes" id="UP000694851"/>
    </source>
</evidence>
<dbReference type="CDD" id="cd11973">
    <property type="entry name" value="SH3_ASEF"/>
    <property type="match status" value="1"/>
</dbReference>
<evidence type="ECO:0000259" key="11">
    <source>
        <dbReference type="PROSITE" id="PS50002"/>
    </source>
</evidence>
<evidence type="ECO:0000313" key="15">
    <source>
        <dbReference type="RefSeq" id="XP_019506988.1"/>
    </source>
</evidence>
<dbReference type="RefSeq" id="XP_019506988.1">
    <property type="nucleotide sequence ID" value="XM_019651443.1"/>
</dbReference>
<evidence type="ECO:0000256" key="1">
    <source>
        <dbReference type="ARBA" id="ARBA00004496"/>
    </source>
</evidence>
<evidence type="ECO:0000256" key="2">
    <source>
        <dbReference type="ARBA" id="ARBA00004632"/>
    </source>
</evidence>
<dbReference type="InterPro" id="IPR035899">
    <property type="entry name" value="DBL_dom_sf"/>
</dbReference>
<dbReference type="PROSITE" id="PS50002">
    <property type="entry name" value="SH3"/>
    <property type="match status" value="1"/>
</dbReference>
<keyword evidence="4" id="KW-1003">Cell membrane</keyword>
<dbReference type="AlphaFoldDB" id="A0A8B7S2Z3"/>
<gene>
    <name evidence="15" type="primary">SPATA13</name>
</gene>
<dbReference type="InterPro" id="IPR000219">
    <property type="entry name" value="DH_dom"/>
</dbReference>
<dbReference type="SUPFAM" id="SSF50044">
    <property type="entry name" value="SH3-domain"/>
    <property type="match status" value="1"/>
</dbReference>
<dbReference type="FunFam" id="2.30.30.40:FF:000077">
    <property type="entry name" value="spermatogenesis-associated protein 13 isoform X2"/>
    <property type="match status" value="1"/>
</dbReference>
<keyword evidence="14" id="KW-1185">Reference proteome</keyword>
<evidence type="ECO:0000259" key="12">
    <source>
        <dbReference type="PROSITE" id="PS50003"/>
    </source>
</evidence>
<keyword evidence="6" id="KW-0344">Guanine-nucleotide releasing factor</keyword>
<dbReference type="Gene3D" id="2.30.30.40">
    <property type="entry name" value="SH3 Domains"/>
    <property type="match status" value="1"/>
</dbReference>
<organism evidence="14 15">
    <name type="scientific">Hipposideros armiger</name>
    <name type="common">Great Himalayan leaf-nosed bat</name>
    <dbReference type="NCBI Taxonomy" id="186990"/>
    <lineage>
        <taxon>Eukaryota</taxon>
        <taxon>Metazoa</taxon>
        <taxon>Chordata</taxon>
        <taxon>Craniata</taxon>
        <taxon>Vertebrata</taxon>
        <taxon>Euteleostomi</taxon>
        <taxon>Mammalia</taxon>
        <taxon>Eutheria</taxon>
        <taxon>Laurasiatheria</taxon>
        <taxon>Chiroptera</taxon>
        <taxon>Yinpterochiroptera</taxon>
        <taxon>Rhinolophoidea</taxon>
        <taxon>Hipposideridae</taxon>
        <taxon>Hipposideros</taxon>
    </lineage>
</organism>
<dbReference type="SMART" id="SM00233">
    <property type="entry name" value="PH"/>
    <property type="match status" value="1"/>
</dbReference>
<dbReference type="InterPro" id="IPR011993">
    <property type="entry name" value="PH-like_dom_sf"/>
</dbReference>
<feature type="region of interest" description="Disordered" evidence="10">
    <location>
        <begin position="386"/>
        <end position="521"/>
    </location>
</feature>
<keyword evidence="7" id="KW-0472">Membrane</keyword>
<evidence type="ECO:0000256" key="8">
    <source>
        <dbReference type="ARBA" id="ARBA00023273"/>
    </source>
</evidence>
<name>A0A8B7S2Z3_HIPAR</name>
<proteinExistence type="predicted"/>
<dbReference type="Pfam" id="PF00621">
    <property type="entry name" value="RhoGEF"/>
    <property type="match status" value="1"/>
</dbReference>
<feature type="compositionally biased region" description="Pro residues" evidence="10">
    <location>
        <begin position="429"/>
        <end position="438"/>
    </location>
</feature>
<dbReference type="FunFam" id="2.30.29.30:FF:000015">
    <property type="entry name" value="Rho guanine nucleotide exchange factor 9"/>
    <property type="match status" value="1"/>
</dbReference>
<dbReference type="Proteomes" id="UP000694851">
    <property type="component" value="Unplaced"/>
</dbReference>
<dbReference type="PANTHER" id="PTHR47544">
    <property type="entry name" value="RHO GUANINE NUCLEOTIDE EXCHANGE FACTOR 4"/>
    <property type="match status" value="1"/>
</dbReference>
<sequence>MTTAQNGHGRVAAIPCSVSDPKDPKMVTYPACQNGGCGGDAEAQDARLGPAKLVRLFSVSRKRTSTNPERPRSVVLMGHSSTWNALASFRKMGSFKKLKSSVLQGIQNREGSDAAKEEASEPDLGPPVPNGAAVGITAGGRGSSAAASGAPQPGPRPASDGSDPEEADDAFQRSTHRSRSLRRAYGLGRISILDSEKHGRPLSSVIQEPPLCAIVVKDSENNSIVYRRSKSTDNLNFLKKSSFKRKSASNLADLKVAPDRPAPRRTLSSSSADSEKLGASERRTKRWKSPIRAKDFDRVLKLVSSATDAAWKRERPKGGSPCSCDAAPRPGLRSRLHDDYSRRVSSSSELERRRCVAAPDFSPADPRGPHVDVETAVFPLEAQSVSPCKAGNSFPSPIAQEALSKDSHEPKPGSQFTFEPEQPLTPLRPTTPKPPSPQSPGAGNAKCPNNFSALSLSSVDSDERAEGSVPFQDSVQATCDKGSEESGASSHPQLSPGGASGPEEKKDEPAARPPVPAHQVPPYKAVSARFRPFTFSQSTPIGLDRVGRRRQMRTSNISSDGGPESSGLVDDNGSEEDYSYEDLCQANPRYLQPGGEQLAINELISDGSVVCAEALWDHVTMDDQELGFKAGDVIQVLEASNKDWWWGRNEDKEAWFPASFVRLRVNQEELSENSSSTQGEEQEEDAGRNRHKHCESKRQMRTNVVQEIMDTERVYIKHLKDICEGYIRQCRKHTGMFTVAQLATIFGNIEDIYKFQRKFLKDLEKQYNKEEPHLSEIGSCFLQHQEGFAIYSEYCNNHPGACAELSRLMKQGRYRHFFEACRLLQQMIDISLDGFLLTPVQKICKYPLQLAELLKYTTQEHSDYNNIKAAYEAMKNVACLINERKRKLESIDKIAQWQVSIVGWEGLDILDRSSELIHSGELTRLTKQGRSQQRTFFLFDHQLVSCKKDLLRRDMLYYRGRVDMDDMELVDLEDGRDKDWNLSVKNAFKLISKTTDEAHLLCAKKQEDKARWLQACRDERRRVQEDREMGMEIPENQKKLAMLNAQKTGHGKSKGYSGFPVAPPHQNLHPLHQRHVTVPTSVPQQQVFALAEPKRKPSLFWHTFSKLTPFKK</sequence>
<dbReference type="CDD" id="cd00160">
    <property type="entry name" value="RhoGEF"/>
    <property type="match status" value="1"/>
</dbReference>
<dbReference type="Gene3D" id="2.30.29.30">
    <property type="entry name" value="Pleckstrin-homology domain (PH domain)/Phosphotyrosine-binding domain (PTB)"/>
    <property type="match status" value="1"/>
</dbReference>
<comment type="subcellular location">
    <subcellularLocation>
        <location evidence="2">Cell projection</location>
        <location evidence="2">Ruffle membrane</location>
    </subcellularLocation>
    <subcellularLocation>
        <location evidence="1">Cytoplasm</location>
    </subcellularLocation>
</comment>
<dbReference type="PANTHER" id="PTHR47544:SF5">
    <property type="entry name" value="SPERMATOGENESIS-ASSOCIATED 13"/>
    <property type="match status" value="1"/>
</dbReference>
<evidence type="ECO:0000256" key="6">
    <source>
        <dbReference type="ARBA" id="ARBA00022658"/>
    </source>
</evidence>
<dbReference type="Pfam" id="PF22697">
    <property type="entry name" value="SOS1_NGEF_PH"/>
    <property type="match status" value="1"/>
</dbReference>
<feature type="domain" description="SH3" evidence="11">
    <location>
        <begin position="607"/>
        <end position="666"/>
    </location>
</feature>
<dbReference type="OrthoDB" id="660555at2759"/>
<dbReference type="SMART" id="SM00325">
    <property type="entry name" value="RhoGEF"/>
    <property type="match status" value="1"/>
</dbReference>
<evidence type="ECO:0000256" key="10">
    <source>
        <dbReference type="SAM" id="MobiDB-lite"/>
    </source>
</evidence>
<feature type="compositionally biased region" description="Basic and acidic residues" evidence="10">
    <location>
        <begin position="273"/>
        <end position="282"/>
    </location>
</feature>
<dbReference type="GO" id="GO:0005085">
    <property type="term" value="F:guanyl-nucleotide exchange factor activity"/>
    <property type="evidence" value="ECO:0007669"/>
    <property type="project" value="UniProtKB-KW"/>
</dbReference>